<dbReference type="EMBL" id="KZ302031">
    <property type="protein sequence ID" value="PFH49382.1"/>
    <property type="molecule type" value="Genomic_DNA"/>
</dbReference>
<evidence type="ECO:0000259" key="1">
    <source>
        <dbReference type="Pfam" id="PF08501"/>
    </source>
</evidence>
<dbReference type="Gene3D" id="3.40.50.720">
    <property type="entry name" value="NAD(P)-binding Rossmann-like Domain"/>
    <property type="match status" value="1"/>
</dbReference>
<reference evidence="2 3" key="1">
    <citation type="submission" date="2014-02" db="EMBL/GenBank/DDBJ databases">
        <title>Transposable element dynamics among asymbiotic and ectomycorrhizal Amanita fungi.</title>
        <authorList>
            <consortium name="DOE Joint Genome Institute"/>
            <person name="Hess J."/>
            <person name="Skrede I."/>
            <person name="Wolfe B."/>
            <person name="LaButti K."/>
            <person name="Ohm R.A."/>
            <person name="Grigoriev I.V."/>
            <person name="Pringle A."/>
        </authorList>
    </citation>
    <scope>NUCLEOTIDE SEQUENCE [LARGE SCALE GENOMIC DNA]</scope>
    <source>
        <strain evidence="2 3">SKay4041</strain>
    </source>
</reference>
<protein>
    <recommendedName>
        <fullName evidence="1">Shikimate dehydrogenase substrate binding N-terminal domain-containing protein</fullName>
    </recommendedName>
</protein>
<dbReference type="Gene3D" id="3.40.50.10860">
    <property type="entry name" value="Leucine Dehydrogenase, chain A, domain 1"/>
    <property type="match status" value="1"/>
</dbReference>
<dbReference type="OrthoDB" id="204377at2759"/>
<dbReference type="GO" id="GO:0019632">
    <property type="term" value="P:shikimate metabolic process"/>
    <property type="evidence" value="ECO:0007669"/>
    <property type="project" value="TreeGrafter"/>
</dbReference>
<dbReference type="GO" id="GO:0004764">
    <property type="term" value="F:shikimate 3-dehydrogenase (NADP+) activity"/>
    <property type="evidence" value="ECO:0007669"/>
    <property type="project" value="InterPro"/>
</dbReference>
<name>A0A2A9NNY3_9AGAR</name>
<keyword evidence="3" id="KW-1185">Reference proteome</keyword>
<dbReference type="Proteomes" id="UP000242287">
    <property type="component" value="Unassembled WGS sequence"/>
</dbReference>
<feature type="domain" description="Shikimate dehydrogenase substrate binding N-terminal" evidence="1">
    <location>
        <begin position="13"/>
        <end position="97"/>
    </location>
</feature>
<dbReference type="InterPro" id="IPR013708">
    <property type="entry name" value="Shikimate_DH-bd_N"/>
</dbReference>
<dbReference type="SUPFAM" id="SSF53223">
    <property type="entry name" value="Aminoacid dehydrogenase-like, N-terminal domain"/>
    <property type="match status" value="1"/>
</dbReference>
<gene>
    <name evidence="2" type="ORF">AMATHDRAFT_4967</name>
</gene>
<dbReference type="SUPFAM" id="SSF51735">
    <property type="entry name" value="NAD(P)-binding Rossmann-fold domains"/>
    <property type="match status" value="1"/>
</dbReference>
<dbReference type="GO" id="GO:0009423">
    <property type="term" value="P:chorismate biosynthetic process"/>
    <property type="evidence" value="ECO:0007669"/>
    <property type="project" value="TreeGrafter"/>
</dbReference>
<evidence type="ECO:0000313" key="3">
    <source>
        <dbReference type="Proteomes" id="UP000242287"/>
    </source>
</evidence>
<dbReference type="PANTHER" id="PTHR21089:SF1">
    <property type="entry name" value="BIFUNCTIONAL 3-DEHYDROQUINATE DEHYDRATASE_SHIKIMATE DEHYDROGENASE, CHLOROPLASTIC"/>
    <property type="match status" value="1"/>
</dbReference>
<dbReference type="InterPro" id="IPR046346">
    <property type="entry name" value="Aminoacid_DH-like_N_sf"/>
</dbReference>
<dbReference type="InterPro" id="IPR022893">
    <property type="entry name" value="Shikimate_DH_fam"/>
</dbReference>
<organism evidence="2 3">
    <name type="scientific">Amanita thiersii Skay4041</name>
    <dbReference type="NCBI Taxonomy" id="703135"/>
    <lineage>
        <taxon>Eukaryota</taxon>
        <taxon>Fungi</taxon>
        <taxon>Dikarya</taxon>
        <taxon>Basidiomycota</taxon>
        <taxon>Agaricomycotina</taxon>
        <taxon>Agaricomycetes</taxon>
        <taxon>Agaricomycetidae</taxon>
        <taxon>Agaricales</taxon>
        <taxon>Pluteineae</taxon>
        <taxon>Amanitaceae</taxon>
        <taxon>Amanita</taxon>
    </lineage>
</organism>
<dbReference type="PANTHER" id="PTHR21089">
    <property type="entry name" value="SHIKIMATE DEHYDROGENASE"/>
    <property type="match status" value="1"/>
</dbReference>
<sequence length="370" mass="40419">MQGTHPSSKTFYLFGFPIAHSAAPTLANHCFDAWDATNSPNRYILWSTSKITEEMLEVLRSGECGGSAVTMPLKGLILPYLDEVSKESEATAACNTIVKVPCPTAPYGFKLVGQNTDSKFYVASPPVSQYPSIKIDTEASYSEPVKGAGFVIGGGATTRSAIYALSLLGLKPIFLINRDSSEIHEVQRAFPDLLVQNVLIHLQNPGAVEKHLVQKDSPRILMGVGAILTAAIPPQTTEERMVYTTASAIFTIPYIRPSEVSNGLPPPHQRIFLEMTYKPRNTPMLQVAAAHGWCAMDGIQAMIEQGLAQQRMWYTSTPTIEVGSDPTVLNPAVEKTARMICENMKDIIVQSTEKDRAEGKKWAPISHAKL</sequence>
<dbReference type="STRING" id="703135.A0A2A9NNY3"/>
<dbReference type="InterPro" id="IPR036291">
    <property type="entry name" value="NAD(P)-bd_dom_sf"/>
</dbReference>
<proteinExistence type="predicted"/>
<evidence type="ECO:0000313" key="2">
    <source>
        <dbReference type="EMBL" id="PFH49382.1"/>
    </source>
</evidence>
<accession>A0A2A9NNY3</accession>
<dbReference type="Pfam" id="PF08501">
    <property type="entry name" value="Shikimate_dh_N"/>
    <property type="match status" value="1"/>
</dbReference>
<dbReference type="AlphaFoldDB" id="A0A2A9NNY3"/>